<dbReference type="NCBIfam" id="TIGR00254">
    <property type="entry name" value="GGDEF"/>
    <property type="match status" value="1"/>
</dbReference>
<dbReference type="GO" id="GO:0005886">
    <property type="term" value="C:plasma membrane"/>
    <property type="evidence" value="ECO:0007669"/>
    <property type="project" value="TreeGrafter"/>
</dbReference>
<dbReference type="GO" id="GO:0043709">
    <property type="term" value="P:cell adhesion involved in single-species biofilm formation"/>
    <property type="evidence" value="ECO:0007669"/>
    <property type="project" value="TreeGrafter"/>
</dbReference>
<evidence type="ECO:0000313" key="4">
    <source>
        <dbReference type="EMBL" id="OKL36881.1"/>
    </source>
</evidence>
<evidence type="ECO:0000259" key="2">
    <source>
        <dbReference type="PROSITE" id="PS50110"/>
    </source>
</evidence>
<dbReference type="SMART" id="SM00448">
    <property type="entry name" value="REC"/>
    <property type="match status" value="2"/>
</dbReference>
<dbReference type="PANTHER" id="PTHR45138">
    <property type="entry name" value="REGULATORY COMPONENTS OF SENSORY TRANSDUCTION SYSTEM"/>
    <property type="match status" value="1"/>
</dbReference>
<dbReference type="InterPro" id="IPR011006">
    <property type="entry name" value="CheY-like_superfamily"/>
</dbReference>
<evidence type="ECO:0000256" key="1">
    <source>
        <dbReference type="PROSITE-ProRule" id="PRU00169"/>
    </source>
</evidence>
<dbReference type="CDD" id="cd00156">
    <property type="entry name" value="REC"/>
    <property type="match status" value="1"/>
</dbReference>
<gene>
    <name evidence="4" type="ORF">BLL40_09185</name>
</gene>
<dbReference type="PROSITE" id="PS50110">
    <property type="entry name" value="RESPONSE_REGULATORY"/>
    <property type="match status" value="2"/>
</dbReference>
<keyword evidence="1" id="KW-0597">Phosphoprotein</keyword>
<dbReference type="InterPro" id="IPR036641">
    <property type="entry name" value="HPT_dom_sf"/>
</dbReference>
<protein>
    <submittedName>
        <fullName evidence="4">Diguanylate cyclase</fullName>
    </submittedName>
</protein>
<dbReference type="SUPFAM" id="SSF55073">
    <property type="entry name" value="Nucleotide cyclase"/>
    <property type="match status" value="1"/>
</dbReference>
<dbReference type="SMART" id="SM00267">
    <property type="entry name" value="GGDEF"/>
    <property type="match status" value="1"/>
</dbReference>
<dbReference type="EMBL" id="MRWQ01000006">
    <property type="protein sequence ID" value="OKL36881.1"/>
    <property type="molecule type" value="Genomic_DNA"/>
</dbReference>
<comment type="caution">
    <text evidence="4">The sequence shown here is derived from an EMBL/GenBank/DDBJ whole genome shotgun (WGS) entry which is preliminary data.</text>
</comment>
<evidence type="ECO:0000313" key="5">
    <source>
        <dbReference type="Proteomes" id="UP000186524"/>
    </source>
</evidence>
<evidence type="ECO:0000259" key="3">
    <source>
        <dbReference type="PROSITE" id="PS50887"/>
    </source>
</evidence>
<reference evidence="4 5" key="1">
    <citation type="submission" date="2016-12" db="EMBL/GenBank/DDBJ databases">
        <title>Domibacillus sp. SAOS 44 whole genome sequencing.</title>
        <authorList>
            <person name="Verma A."/>
            <person name="Krishnamurthi S."/>
        </authorList>
    </citation>
    <scope>NUCLEOTIDE SEQUENCE [LARGE SCALE GENOMIC DNA]</scope>
    <source>
        <strain evidence="4 5">SAOS 44</strain>
    </source>
</reference>
<dbReference type="AlphaFoldDB" id="A0A1Q5P3Y0"/>
<name>A0A1Q5P3Y0_9BACI</name>
<keyword evidence="5" id="KW-1185">Reference proteome</keyword>
<dbReference type="Pfam" id="PF00072">
    <property type="entry name" value="Response_reg"/>
    <property type="match status" value="2"/>
</dbReference>
<feature type="modified residue" description="4-aspartylphosphate" evidence="1">
    <location>
        <position position="163"/>
    </location>
</feature>
<dbReference type="InterPro" id="IPR001789">
    <property type="entry name" value="Sig_transdc_resp-reg_receiver"/>
</dbReference>
<dbReference type="Pfam" id="PF00990">
    <property type="entry name" value="GGDEF"/>
    <property type="match status" value="1"/>
</dbReference>
<dbReference type="FunFam" id="3.30.70.270:FF:000001">
    <property type="entry name" value="Diguanylate cyclase domain protein"/>
    <property type="match status" value="1"/>
</dbReference>
<dbReference type="CDD" id="cd17574">
    <property type="entry name" value="REC_OmpR"/>
    <property type="match status" value="1"/>
</dbReference>
<dbReference type="OrthoDB" id="9759607at2"/>
<dbReference type="CDD" id="cd01949">
    <property type="entry name" value="GGDEF"/>
    <property type="match status" value="1"/>
</dbReference>
<dbReference type="GO" id="GO:0000160">
    <property type="term" value="P:phosphorelay signal transduction system"/>
    <property type="evidence" value="ECO:0007669"/>
    <property type="project" value="InterPro"/>
</dbReference>
<dbReference type="STRING" id="1714354.BLL40_09185"/>
<dbReference type="InterPro" id="IPR000160">
    <property type="entry name" value="GGDEF_dom"/>
</dbReference>
<dbReference type="InterPro" id="IPR043128">
    <property type="entry name" value="Rev_trsase/Diguanyl_cyclase"/>
</dbReference>
<organism evidence="4 5">
    <name type="scientific">Domibacillus mangrovi</name>
    <dbReference type="NCBI Taxonomy" id="1714354"/>
    <lineage>
        <taxon>Bacteria</taxon>
        <taxon>Bacillati</taxon>
        <taxon>Bacillota</taxon>
        <taxon>Bacilli</taxon>
        <taxon>Bacillales</taxon>
        <taxon>Bacillaceae</taxon>
        <taxon>Domibacillus</taxon>
    </lineage>
</organism>
<dbReference type="SUPFAM" id="SSF47226">
    <property type="entry name" value="Histidine-containing phosphotransfer domain, HPT domain"/>
    <property type="match status" value="1"/>
</dbReference>
<dbReference type="Proteomes" id="UP000186524">
    <property type="component" value="Unassembled WGS sequence"/>
</dbReference>
<dbReference type="Gene3D" id="3.40.50.2300">
    <property type="match status" value="2"/>
</dbReference>
<dbReference type="PANTHER" id="PTHR45138:SF9">
    <property type="entry name" value="DIGUANYLATE CYCLASE DGCM-RELATED"/>
    <property type="match status" value="1"/>
</dbReference>
<sequence>METEKYQKMIYDRMQDNLQKWEEREFITEQELYFFLHSLKGTAGSIGLNELTTVASEKIEPLKETDEKHWNNSEWKSYLAPLIEGIGFYQKNFNMHKVEQEELYLVKNKSEKEFILVIDDDIVFITFIKELLEEKGYSVIVAHNGNRGLELIYEMKPAIVFLDIMLPDINGFAILENIIKKAKKERMFIAVMSMNDSKQNRMRAYDIGALDFIAKPIDSDILISYVTNRFAYQTELEQSIIIDELTQMYNRKYMNAQLQNLIQQFTRKEEPFAVAIVDLDHFKKVNDTYGHLIGDDVLQGFANLVKTVKREQDIACRYGGEEFVILMPNTSAEEAYVLLERLRETMAKKYFTANEINFQVTFSAGVVDSTTVNLHPKKLLEEADQALYYAKQSGRNQTIIFDELVGDVKKCITIIVVDDVFIIRNIMTNHFATWHPSDKYDIKVIAYSDGLSFMNSNWYTPDGKYIILLDGMMPKMDGIEVLKKLRENYSSSNVIVSMLTSRTSEEYVLHALESGADDYIVKPFDIREVSARILRLINRVFI</sequence>
<accession>A0A1Q5P3Y0</accession>
<dbReference type="RefSeq" id="WP_073711604.1">
    <property type="nucleotide sequence ID" value="NZ_MRWQ01000006.1"/>
</dbReference>
<dbReference type="GO" id="GO:0052621">
    <property type="term" value="F:diguanylate cyclase activity"/>
    <property type="evidence" value="ECO:0007669"/>
    <property type="project" value="TreeGrafter"/>
</dbReference>
<feature type="modified residue" description="4-aspartylphosphate" evidence="1">
    <location>
        <position position="470"/>
    </location>
</feature>
<proteinExistence type="predicted"/>
<feature type="domain" description="GGDEF" evidence="3">
    <location>
        <begin position="270"/>
        <end position="403"/>
    </location>
</feature>
<dbReference type="SUPFAM" id="SSF52172">
    <property type="entry name" value="CheY-like"/>
    <property type="match status" value="2"/>
</dbReference>
<dbReference type="InterPro" id="IPR050469">
    <property type="entry name" value="Diguanylate_Cyclase"/>
</dbReference>
<feature type="domain" description="Response regulatory" evidence="2">
    <location>
        <begin position="114"/>
        <end position="230"/>
    </location>
</feature>
<dbReference type="InterPro" id="IPR029787">
    <property type="entry name" value="Nucleotide_cyclase"/>
</dbReference>
<dbReference type="GO" id="GO:1902201">
    <property type="term" value="P:negative regulation of bacterial-type flagellum-dependent cell motility"/>
    <property type="evidence" value="ECO:0007669"/>
    <property type="project" value="TreeGrafter"/>
</dbReference>
<feature type="domain" description="Response regulatory" evidence="2">
    <location>
        <begin position="413"/>
        <end position="537"/>
    </location>
</feature>
<dbReference type="Gene3D" id="3.30.70.270">
    <property type="match status" value="1"/>
</dbReference>
<dbReference type="PROSITE" id="PS50887">
    <property type="entry name" value="GGDEF"/>
    <property type="match status" value="1"/>
</dbReference>